<dbReference type="InterPro" id="IPR048290">
    <property type="entry name" value="ZP_chr"/>
</dbReference>
<keyword evidence="7" id="KW-1185">Reference proteome</keyword>
<evidence type="ECO:0000313" key="7">
    <source>
        <dbReference type="Proteomes" id="UP000694620"/>
    </source>
</evidence>
<gene>
    <name evidence="6" type="primary">LOC114647352</name>
</gene>
<evidence type="ECO:0000313" key="6">
    <source>
        <dbReference type="Ensembl" id="ENSECRP00000004991.1"/>
    </source>
</evidence>
<protein>
    <submittedName>
        <fullName evidence="6">Uncharacterized LOC114647352</fullName>
    </submittedName>
</protein>
<keyword evidence="3" id="KW-0325">Glycoprotein</keyword>
<dbReference type="InterPro" id="IPR055355">
    <property type="entry name" value="ZP-C"/>
</dbReference>
<dbReference type="Pfam" id="PF00100">
    <property type="entry name" value="Zona_pellucida"/>
    <property type="match status" value="1"/>
</dbReference>
<organism evidence="6 7">
    <name type="scientific">Erpetoichthys calabaricus</name>
    <name type="common">Rope fish</name>
    <name type="synonym">Calamoichthys calabaricus</name>
    <dbReference type="NCBI Taxonomy" id="27687"/>
    <lineage>
        <taxon>Eukaryota</taxon>
        <taxon>Metazoa</taxon>
        <taxon>Chordata</taxon>
        <taxon>Craniata</taxon>
        <taxon>Vertebrata</taxon>
        <taxon>Euteleostomi</taxon>
        <taxon>Actinopterygii</taxon>
        <taxon>Polypteriformes</taxon>
        <taxon>Polypteridae</taxon>
        <taxon>Erpetoichthys</taxon>
    </lineage>
</organism>
<dbReference type="AlphaFoldDB" id="A0A8C4RPY8"/>
<dbReference type="PRINTS" id="PR00023">
    <property type="entry name" value="ZPELLUCIDA"/>
</dbReference>
<proteinExistence type="predicted"/>
<name>A0A8C4RPY8_ERPCA</name>
<reference evidence="6" key="2">
    <citation type="submission" date="2025-08" db="UniProtKB">
        <authorList>
            <consortium name="Ensembl"/>
        </authorList>
    </citation>
    <scope>IDENTIFICATION</scope>
</reference>
<dbReference type="Gene3D" id="2.60.40.3210">
    <property type="entry name" value="Zona pellucida, ZP-N domain"/>
    <property type="match status" value="1"/>
</dbReference>
<evidence type="ECO:0000256" key="1">
    <source>
        <dbReference type="ARBA" id="ARBA00022729"/>
    </source>
</evidence>
<dbReference type="PROSITE" id="PS51034">
    <property type="entry name" value="ZP_2"/>
    <property type="match status" value="1"/>
</dbReference>
<evidence type="ECO:0000256" key="3">
    <source>
        <dbReference type="ARBA" id="ARBA00023180"/>
    </source>
</evidence>
<feature type="domain" description="ZP" evidence="5">
    <location>
        <begin position="385"/>
        <end position="630"/>
    </location>
</feature>
<dbReference type="PANTHER" id="PTHR14002">
    <property type="entry name" value="ENDOGLIN/TGF-BETA RECEPTOR TYPE III"/>
    <property type="match status" value="1"/>
</dbReference>
<feature type="signal peptide" evidence="4">
    <location>
        <begin position="1"/>
        <end position="17"/>
    </location>
</feature>
<dbReference type="Proteomes" id="UP000694620">
    <property type="component" value="Chromosome 2"/>
</dbReference>
<dbReference type="Pfam" id="PF23344">
    <property type="entry name" value="ZP-N"/>
    <property type="match status" value="1"/>
</dbReference>
<evidence type="ECO:0000256" key="2">
    <source>
        <dbReference type="ARBA" id="ARBA00023157"/>
    </source>
</evidence>
<dbReference type="InterPro" id="IPR055356">
    <property type="entry name" value="ZP-N"/>
</dbReference>
<dbReference type="SMART" id="SM00241">
    <property type="entry name" value="ZP"/>
    <property type="match status" value="1"/>
</dbReference>
<dbReference type="InterPro" id="IPR042235">
    <property type="entry name" value="ZP-C_dom"/>
</dbReference>
<dbReference type="InterPro" id="IPR001507">
    <property type="entry name" value="ZP_dom"/>
</dbReference>
<reference evidence="6" key="3">
    <citation type="submission" date="2025-09" db="UniProtKB">
        <authorList>
            <consortium name="Ensembl"/>
        </authorList>
    </citation>
    <scope>IDENTIFICATION</scope>
</reference>
<sequence>MALLVLLVSLSILSAESQYLMGETVTFLNKGRNPNGTFQVEFQYEAANYGFVNQPTIKYCYNGDCYHMGTELLKDSDSQIEIYLFGGSTVINALSDKPFDVSFSGCCWNDDDPTSKLQFMTHVDLGVRSDTGLPNRPPITASILIVSVPFNCPTPIKLPVFDPDGDRVRCRFGQSINNECGLCNQISGFTLNETTCEISFSDSFGWSGTLELVIEDFPQQDITLTYSDGSSVSKGNSPTDEPLSKIPFQGSYYLLESSSCSLGDYIPLFLDSTPLNEERITAFVGSQFEFNIIARASLSQVSDIMVTGPLNLNKSFQFDTMTRTGNATVMWTPSENDVGNYIPFWFTALTVEGYQSEIRCIIVNVVPKTPIMTTMTPSNIEANIECTETTMSLFVLKSSVPGLNEYNSRLNDPTCTMTSNLSHLIASLSLNSCGTEIQDNGTAIIFQNEISSFDYPNQIISRANQVEIPFSCAYPNTGQVSASFSPHKADYKFYEAGFGTFTFLFEFYDSSDFTSIIDLSEYPLKVELGQMLYMGISVDSSLENIKLFVDTCRSMPHDDPNDSIYYDIISNGCGKDDTVMIFPTNQTQFNFGLEAYSFIGGYPQVFITCSVILCDADSPDTRCSQGCIDS</sequence>
<dbReference type="Ensembl" id="ENSECRT00000005075.1">
    <property type="protein sequence ID" value="ENSECRP00000004991.1"/>
    <property type="gene ID" value="ENSECRG00000003380.1"/>
</dbReference>
<evidence type="ECO:0000256" key="4">
    <source>
        <dbReference type="SAM" id="SignalP"/>
    </source>
</evidence>
<feature type="chain" id="PRO_5034451132" evidence="4">
    <location>
        <begin position="18"/>
        <end position="630"/>
    </location>
</feature>
<keyword evidence="1 4" id="KW-0732">Signal</keyword>
<dbReference type="GeneTree" id="ENSGT00940000163723"/>
<accession>A0A8C4RPY8</accession>
<keyword evidence="2" id="KW-1015">Disulfide bond</keyword>
<reference evidence="6" key="1">
    <citation type="submission" date="2021-06" db="EMBL/GenBank/DDBJ databases">
        <authorList>
            <consortium name="Wellcome Sanger Institute Data Sharing"/>
        </authorList>
    </citation>
    <scope>NUCLEOTIDE SEQUENCE [LARGE SCALE GENOMIC DNA]</scope>
</reference>
<dbReference type="PANTHER" id="PTHR14002:SF59">
    <property type="entry name" value="CUB AND ZONA PELLUCIDA-LIKE DOMAIN-CONTAINING PROTEIN 1-RELATED"/>
    <property type="match status" value="1"/>
</dbReference>
<dbReference type="Gene3D" id="2.60.40.4100">
    <property type="entry name" value="Zona pellucida, ZP-C domain"/>
    <property type="match status" value="1"/>
</dbReference>
<evidence type="ECO:0000259" key="5">
    <source>
        <dbReference type="PROSITE" id="PS51034"/>
    </source>
</evidence>